<dbReference type="KEGG" id="lhb:D1010_10070"/>
<reference evidence="3 4" key="1">
    <citation type="submission" date="2019-10" db="EMBL/GenBank/DDBJ databases">
        <title>The completed genome of Lactobacillus harbinensis M1.</title>
        <authorList>
            <person name="Zheng Y."/>
        </authorList>
    </citation>
    <scope>NUCLEOTIDE SEQUENCE [LARGE SCALE GENOMIC DNA]</scope>
    <source>
        <strain evidence="3 4">M1</strain>
    </source>
</reference>
<name>A0A5P8M618_9LACO</name>
<dbReference type="InterPro" id="IPR018886">
    <property type="entry name" value="UPF0547"/>
</dbReference>
<gene>
    <name evidence="3" type="ORF">D1010_10070</name>
</gene>
<dbReference type="PROSITE" id="PS51192">
    <property type="entry name" value="HELICASE_ATP_BIND_1"/>
    <property type="match status" value="1"/>
</dbReference>
<evidence type="ECO:0000313" key="4">
    <source>
        <dbReference type="Proteomes" id="UP000326779"/>
    </source>
</evidence>
<dbReference type="Pfam" id="PF04851">
    <property type="entry name" value="ResIII"/>
    <property type="match status" value="2"/>
</dbReference>
<dbReference type="GO" id="GO:0005829">
    <property type="term" value="C:cytosol"/>
    <property type="evidence" value="ECO:0007669"/>
    <property type="project" value="TreeGrafter"/>
</dbReference>
<dbReference type="InterPro" id="IPR014001">
    <property type="entry name" value="Helicase_ATP-bd"/>
</dbReference>
<dbReference type="InterPro" id="IPR006935">
    <property type="entry name" value="Helicase/UvrB_N"/>
</dbReference>
<dbReference type="EMBL" id="CP045143">
    <property type="protein sequence ID" value="QFR23724.1"/>
    <property type="molecule type" value="Genomic_DNA"/>
</dbReference>
<dbReference type="AlphaFoldDB" id="A0A5P8M618"/>
<accession>A0A5P8M618</accession>
<dbReference type="SUPFAM" id="SSF52540">
    <property type="entry name" value="P-loop containing nucleoside triphosphate hydrolases"/>
    <property type="match status" value="1"/>
</dbReference>
<evidence type="ECO:0000259" key="1">
    <source>
        <dbReference type="PROSITE" id="PS51192"/>
    </source>
</evidence>
<dbReference type="GO" id="GO:0005524">
    <property type="term" value="F:ATP binding"/>
    <property type="evidence" value="ECO:0007669"/>
    <property type="project" value="InterPro"/>
</dbReference>
<feature type="domain" description="Helicase ATP-binding" evidence="1">
    <location>
        <begin position="18"/>
        <end position="153"/>
    </location>
</feature>
<feature type="domain" description="Helicase C-terminal" evidence="2">
    <location>
        <begin position="206"/>
        <end position="366"/>
    </location>
</feature>
<dbReference type="SMART" id="SM00487">
    <property type="entry name" value="DEXDc"/>
    <property type="match status" value="1"/>
</dbReference>
<proteinExistence type="predicted"/>
<dbReference type="PANTHER" id="PTHR47396">
    <property type="entry name" value="TYPE I RESTRICTION ENZYME ECOKI R PROTEIN"/>
    <property type="match status" value="1"/>
</dbReference>
<dbReference type="Pfam" id="PF00271">
    <property type="entry name" value="Helicase_C"/>
    <property type="match status" value="1"/>
</dbReference>
<dbReference type="InterPro" id="IPR050742">
    <property type="entry name" value="Helicase_Restrict-Modif_Enz"/>
</dbReference>
<dbReference type="Pfam" id="PF10571">
    <property type="entry name" value="UPF0547"/>
    <property type="match status" value="1"/>
</dbReference>
<protein>
    <submittedName>
        <fullName evidence="3">AAA family ATPase</fullName>
    </submittedName>
</protein>
<dbReference type="InterPro" id="IPR001650">
    <property type="entry name" value="Helicase_C-like"/>
</dbReference>
<dbReference type="GO" id="GO:0003677">
    <property type="term" value="F:DNA binding"/>
    <property type="evidence" value="ECO:0007669"/>
    <property type="project" value="InterPro"/>
</dbReference>
<dbReference type="Gene3D" id="3.40.50.300">
    <property type="entry name" value="P-loop containing nucleotide triphosphate hydrolases"/>
    <property type="match status" value="2"/>
</dbReference>
<dbReference type="PANTHER" id="PTHR47396:SF1">
    <property type="entry name" value="ATP-DEPENDENT HELICASE IRC3-RELATED"/>
    <property type="match status" value="1"/>
</dbReference>
<organism evidence="3 4">
    <name type="scientific">Schleiferilactobacillus harbinensis</name>
    <dbReference type="NCBI Taxonomy" id="304207"/>
    <lineage>
        <taxon>Bacteria</taxon>
        <taxon>Bacillati</taxon>
        <taxon>Bacillota</taxon>
        <taxon>Bacilli</taxon>
        <taxon>Lactobacillales</taxon>
        <taxon>Lactobacillaceae</taxon>
        <taxon>Schleiferilactobacillus</taxon>
    </lineage>
</organism>
<dbReference type="Proteomes" id="UP000326779">
    <property type="component" value="Chromosome"/>
</dbReference>
<dbReference type="SMART" id="SM00490">
    <property type="entry name" value="HELICc"/>
    <property type="match status" value="1"/>
</dbReference>
<sequence length="457" mass="51686">MTYQLHPYQTNLVNKTRQSLATGHKAVLIVSPAGSGKSVVIAEIARMATEKGGHVMFMVHRRELVEQIMQTFIADDINLQHCTIMTVGKIIHRMERLPKPTLIITDESHHALAKTYQKIYEHYPDVARVGFTATPWRMSGKGFTSVYDDMIVGPEVQWLIENHYLADYTYYAPTLIDSDKLKRSSTGDYTQASMNDAIKEPKIFGDVLAHYKRLTEGRQAIVYAHSVEASMQVAEMFKAAGISAAHADAKTPQRERDSIMRDFKAGKIRILCNVDLISEGFNVPDVGVIIMLRPTASLVLYIQQAMRGMRYEPGKHAIIIDHVGNVMRFGPPRMPRADQWTLYDRKKKKRSGTPGPAIKTCPKCFAIVPAATTVCKLCGYVWETAETEDLEVDKTVKLGKLEESRFMVADYQKTHWAQKEPREAKNYTELRKIANARGYKPGWAYFQAKNLGLLKTK</sequence>
<dbReference type="InterPro" id="IPR027417">
    <property type="entry name" value="P-loop_NTPase"/>
</dbReference>
<dbReference type="GO" id="GO:0016787">
    <property type="term" value="F:hydrolase activity"/>
    <property type="evidence" value="ECO:0007669"/>
    <property type="project" value="InterPro"/>
</dbReference>
<evidence type="ECO:0000313" key="3">
    <source>
        <dbReference type="EMBL" id="QFR23724.1"/>
    </source>
</evidence>
<dbReference type="RefSeq" id="WP_152260917.1">
    <property type="nucleotide sequence ID" value="NZ_CP045143.1"/>
</dbReference>
<evidence type="ECO:0000259" key="2">
    <source>
        <dbReference type="PROSITE" id="PS51194"/>
    </source>
</evidence>
<dbReference type="PROSITE" id="PS51194">
    <property type="entry name" value="HELICASE_CTER"/>
    <property type="match status" value="1"/>
</dbReference>